<dbReference type="EMBL" id="WJQU01000003">
    <property type="protein sequence ID" value="KAJ6638288.1"/>
    <property type="molecule type" value="Genomic_DNA"/>
</dbReference>
<organism evidence="4 5">
    <name type="scientific">Pseudolycoriella hygida</name>
    <dbReference type="NCBI Taxonomy" id="35572"/>
    <lineage>
        <taxon>Eukaryota</taxon>
        <taxon>Metazoa</taxon>
        <taxon>Ecdysozoa</taxon>
        <taxon>Arthropoda</taxon>
        <taxon>Hexapoda</taxon>
        <taxon>Insecta</taxon>
        <taxon>Pterygota</taxon>
        <taxon>Neoptera</taxon>
        <taxon>Endopterygota</taxon>
        <taxon>Diptera</taxon>
        <taxon>Nematocera</taxon>
        <taxon>Sciaroidea</taxon>
        <taxon>Sciaridae</taxon>
        <taxon>Pseudolycoriella</taxon>
    </lineage>
</organism>
<keyword evidence="3" id="KW-1133">Transmembrane helix</keyword>
<dbReference type="Proteomes" id="UP001151699">
    <property type="component" value="Chromosome X"/>
</dbReference>
<keyword evidence="3" id="KW-0472">Membrane</keyword>
<dbReference type="Gene3D" id="3.40.50.1240">
    <property type="entry name" value="Phosphoglycerate mutase-like"/>
    <property type="match status" value="1"/>
</dbReference>
<proteinExistence type="inferred from homology"/>
<gene>
    <name evidence="4" type="primary">ACP2</name>
    <name evidence="4" type="ORF">Bhyg_11022</name>
</gene>
<dbReference type="OrthoDB" id="258392at2759"/>
<evidence type="ECO:0000313" key="5">
    <source>
        <dbReference type="Proteomes" id="UP001151699"/>
    </source>
</evidence>
<dbReference type="PROSITE" id="PS00616">
    <property type="entry name" value="HIS_ACID_PHOSPHAT_1"/>
    <property type="match status" value="1"/>
</dbReference>
<keyword evidence="5" id="KW-1185">Reference proteome</keyword>
<comment type="catalytic activity">
    <reaction evidence="1">
        <text>a phosphate monoester + H2O = an alcohol + phosphate</text>
        <dbReference type="Rhea" id="RHEA:15017"/>
        <dbReference type="ChEBI" id="CHEBI:15377"/>
        <dbReference type="ChEBI" id="CHEBI:30879"/>
        <dbReference type="ChEBI" id="CHEBI:43474"/>
        <dbReference type="ChEBI" id="CHEBI:67140"/>
        <dbReference type="EC" id="3.1.3.2"/>
    </reaction>
</comment>
<sequence>MLLCDQVEELNAKSPDQKFALSNTFYNPFEVTVQMSVLPPLENQRLVLKCQQRPQMIEGHFRSRINMVNECLEPGRRNMTISVTVLGVALLTVLMAYLVFGDDNDREGLVTLRLIGVVIRHGNRSPTELYPYDPHINYEWPGGLGSLSDKGSLQMLNLGKNLKVRYYKLIPSNGRYSKDNMYVVSSAAERCIMSAASFVAGFLPPLENRNELPISWQPVPINSIPRDRDHILAQKKPCPRYDEALKKLMNANTTSNEIKAINEKNEALYEHLSKHTGNNITNILDVELLYNTLEIEHEAGLTLPEWTEDVFPDKMLPLAERNLELLTETPFMKKVKGGALLTEIMEHMTKKRSRTLTPDRSIFIYSGHDVTLVNLMRALDIIDQTTKKPDFASALVLELHHSITFKDDFEVKIVYYFNSDDKFPKEISIPECNSPCSLTQFTRVMDKVTLRKYDMICSSV</sequence>
<evidence type="ECO:0000256" key="1">
    <source>
        <dbReference type="ARBA" id="ARBA00000032"/>
    </source>
</evidence>
<evidence type="ECO:0000313" key="4">
    <source>
        <dbReference type="EMBL" id="KAJ6638288.1"/>
    </source>
</evidence>
<dbReference type="AlphaFoldDB" id="A0A9Q0MUL7"/>
<comment type="caution">
    <text evidence="4">The sequence shown here is derived from an EMBL/GenBank/DDBJ whole genome shotgun (WGS) entry which is preliminary data.</text>
</comment>
<comment type="similarity">
    <text evidence="2">Belongs to the histidine acid phosphatase family.</text>
</comment>
<dbReference type="InterPro" id="IPR000560">
    <property type="entry name" value="His_Pase_clade-2"/>
</dbReference>
<name>A0A9Q0MUL7_9DIPT</name>
<keyword evidence="3" id="KW-0812">Transmembrane</keyword>
<dbReference type="PANTHER" id="PTHR11567">
    <property type="entry name" value="ACID PHOSPHATASE-RELATED"/>
    <property type="match status" value="1"/>
</dbReference>
<evidence type="ECO:0000256" key="2">
    <source>
        <dbReference type="ARBA" id="ARBA00005375"/>
    </source>
</evidence>
<dbReference type="InterPro" id="IPR050645">
    <property type="entry name" value="Histidine_acid_phosphatase"/>
</dbReference>
<feature type="transmembrane region" description="Helical" evidence="3">
    <location>
        <begin position="81"/>
        <end position="100"/>
    </location>
</feature>
<reference evidence="4" key="1">
    <citation type="submission" date="2022-07" db="EMBL/GenBank/DDBJ databases">
        <authorList>
            <person name="Trinca V."/>
            <person name="Uliana J.V.C."/>
            <person name="Torres T.T."/>
            <person name="Ward R.J."/>
            <person name="Monesi N."/>
        </authorList>
    </citation>
    <scope>NUCLEOTIDE SEQUENCE</scope>
    <source>
        <strain evidence="4">HSMRA1968</strain>
        <tissue evidence="4">Whole embryos</tissue>
    </source>
</reference>
<dbReference type="SUPFAM" id="SSF53254">
    <property type="entry name" value="Phosphoglycerate mutase-like"/>
    <property type="match status" value="1"/>
</dbReference>
<dbReference type="InterPro" id="IPR029033">
    <property type="entry name" value="His_PPase_superfam"/>
</dbReference>
<dbReference type="GO" id="GO:0003993">
    <property type="term" value="F:acid phosphatase activity"/>
    <property type="evidence" value="ECO:0007669"/>
    <property type="project" value="UniProtKB-EC"/>
</dbReference>
<dbReference type="PANTHER" id="PTHR11567:SF19">
    <property type="entry name" value="GH19849P"/>
    <property type="match status" value="1"/>
</dbReference>
<evidence type="ECO:0000256" key="3">
    <source>
        <dbReference type="SAM" id="Phobius"/>
    </source>
</evidence>
<dbReference type="Pfam" id="PF00328">
    <property type="entry name" value="His_Phos_2"/>
    <property type="match status" value="1"/>
</dbReference>
<dbReference type="CDD" id="cd07061">
    <property type="entry name" value="HP_HAP_like"/>
    <property type="match status" value="1"/>
</dbReference>
<protein>
    <submittedName>
        <fullName evidence="4">Lysosomal acid phosphatase</fullName>
    </submittedName>
</protein>
<dbReference type="InterPro" id="IPR033379">
    <property type="entry name" value="Acid_Pase_AS"/>
</dbReference>
<accession>A0A9Q0MUL7</accession>